<dbReference type="OrthoDB" id="9810477at2"/>
<evidence type="ECO:0000259" key="2">
    <source>
        <dbReference type="Pfam" id="PF08239"/>
    </source>
</evidence>
<evidence type="ECO:0000313" key="4">
    <source>
        <dbReference type="Proteomes" id="UP000245962"/>
    </source>
</evidence>
<reference evidence="3 4" key="1">
    <citation type="submission" date="2018-04" db="EMBL/GenBank/DDBJ databases">
        <title>Marixanthomonas spongiae HN-E44 sp. nov., isolated from a marine sponge.</title>
        <authorList>
            <person name="Luo L."/>
            <person name="Zhuang L."/>
        </authorList>
    </citation>
    <scope>NUCLEOTIDE SEQUENCE [LARGE SCALE GENOMIC DNA]</scope>
    <source>
        <strain evidence="3 4">HN-E44</strain>
    </source>
</reference>
<accession>A0A2U0HZR7</accession>
<dbReference type="PROSITE" id="PS51257">
    <property type="entry name" value="PROKAR_LIPOPROTEIN"/>
    <property type="match status" value="1"/>
</dbReference>
<dbReference type="SUPFAM" id="SSF51261">
    <property type="entry name" value="Duplicated hybrid motif"/>
    <property type="match status" value="1"/>
</dbReference>
<dbReference type="InterPro" id="IPR050570">
    <property type="entry name" value="Cell_wall_metabolism_enzyme"/>
</dbReference>
<dbReference type="Pfam" id="PF01551">
    <property type="entry name" value="Peptidase_M23"/>
    <property type="match status" value="1"/>
</dbReference>
<feature type="domain" description="SH3b" evidence="2">
    <location>
        <begin position="323"/>
        <end position="371"/>
    </location>
</feature>
<dbReference type="PANTHER" id="PTHR21666:SF268">
    <property type="entry name" value="PEPTIDASE M23 DOMAIN-CONTAINING PROTEIN"/>
    <property type="match status" value="1"/>
</dbReference>
<evidence type="ECO:0000313" key="3">
    <source>
        <dbReference type="EMBL" id="PVW14230.1"/>
    </source>
</evidence>
<dbReference type="AlphaFoldDB" id="A0A2U0HZR7"/>
<evidence type="ECO:0000259" key="1">
    <source>
        <dbReference type="Pfam" id="PF01551"/>
    </source>
</evidence>
<keyword evidence="4" id="KW-1185">Reference proteome</keyword>
<organism evidence="3 4">
    <name type="scientific">Marixanthomonas spongiae</name>
    <dbReference type="NCBI Taxonomy" id="2174845"/>
    <lineage>
        <taxon>Bacteria</taxon>
        <taxon>Pseudomonadati</taxon>
        <taxon>Bacteroidota</taxon>
        <taxon>Flavobacteriia</taxon>
        <taxon>Flavobacteriales</taxon>
        <taxon>Flavobacteriaceae</taxon>
        <taxon>Marixanthomonas</taxon>
    </lineage>
</organism>
<name>A0A2U0HZR7_9FLAO</name>
<dbReference type="Pfam" id="PF08239">
    <property type="entry name" value="SH3_3"/>
    <property type="match status" value="1"/>
</dbReference>
<dbReference type="RefSeq" id="WP_116694720.1">
    <property type="nucleotide sequence ID" value="NZ_QEHR01000006.1"/>
</dbReference>
<dbReference type="InterPro" id="IPR011055">
    <property type="entry name" value="Dup_hybrid_motif"/>
</dbReference>
<gene>
    <name evidence="3" type="ORF">DDV96_10510</name>
</gene>
<dbReference type="EMBL" id="QEHR01000006">
    <property type="protein sequence ID" value="PVW14230.1"/>
    <property type="molecule type" value="Genomic_DNA"/>
</dbReference>
<proteinExistence type="predicted"/>
<feature type="domain" description="M23ase beta-sheet core" evidence="1">
    <location>
        <begin position="195"/>
        <end position="292"/>
    </location>
</feature>
<dbReference type="InterPro" id="IPR003646">
    <property type="entry name" value="SH3-like_bac-type"/>
</dbReference>
<comment type="caution">
    <text evidence="3">The sequence shown here is derived from an EMBL/GenBank/DDBJ whole genome shotgun (WGS) entry which is preliminary data.</text>
</comment>
<dbReference type="Proteomes" id="UP000245962">
    <property type="component" value="Unassembled WGS sequence"/>
</dbReference>
<dbReference type="Gene3D" id="2.70.70.10">
    <property type="entry name" value="Glucose Permease (Domain IIA)"/>
    <property type="match status" value="1"/>
</dbReference>
<dbReference type="PANTHER" id="PTHR21666">
    <property type="entry name" value="PEPTIDASE-RELATED"/>
    <property type="match status" value="1"/>
</dbReference>
<dbReference type="GO" id="GO:0004222">
    <property type="term" value="F:metalloendopeptidase activity"/>
    <property type="evidence" value="ECO:0007669"/>
    <property type="project" value="TreeGrafter"/>
</dbReference>
<dbReference type="InterPro" id="IPR016047">
    <property type="entry name" value="M23ase_b-sheet_dom"/>
</dbReference>
<dbReference type="CDD" id="cd12797">
    <property type="entry name" value="M23_peptidase"/>
    <property type="match status" value="1"/>
</dbReference>
<sequence>MKIKIFAAITLLTLLGCKQIQKATDVVTQPTAREVYERGFDDENSQFTSWKTAYNRAFKDSLKIELPYTETGVFNSRNNPVYSYLVSVQEGEKLIVFTEMQNDSLSVFIDLFQKKNDSVFQQKPRISNEPGTKSITYESGKNETVKLILQPELAANSSFSMKIYTVPIYGFPVSGAGIKNIQSYWGATRAGGKRSHEGVDIFAKRGTPVVAVTDGRVSSTGNRGLGGKQVWLRDGLFGRSIYYAHLDSIATTTGKRVKSGDTLGFVGNTGNAKTTAPHLHFGIYKGYSGAINPLPFIKKQKIPEVKNANKDSFGKITRNNSELRIGSSTKFMQVASLQKNDSVMILGKNNSWYHIQKSDSLKGFIHQSLLKPSSSN</sequence>
<dbReference type="Gene3D" id="2.30.30.40">
    <property type="entry name" value="SH3 Domains"/>
    <property type="match status" value="1"/>
</dbReference>
<protein>
    <submittedName>
        <fullName evidence="3">Peptidase M23</fullName>
    </submittedName>
</protein>